<dbReference type="Pfam" id="PF12762">
    <property type="entry name" value="DDE_Tnp_IS1595"/>
    <property type="match status" value="1"/>
</dbReference>
<organism evidence="2">
    <name type="scientific">termite gut metagenome</name>
    <dbReference type="NCBI Taxonomy" id="433724"/>
    <lineage>
        <taxon>unclassified sequences</taxon>
        <taxon>metagenomes</taxon>
        <taxon>organismal metagenomes</taxon>
    </lineage>
</organism>
<feature type="domain" description="ISXO2-like transposase" evidence="1">
    <location>
        <begin position="140"/>
        <end position="277"/>
    </location>
</feature>
<dbReference type="NCBIfam" id="NF033547">
    <property type="entry name" value="transpos_IS1595"/>
    <property type="match status" value="1"/>
</dbReference>
<comment type="caution">
    <text evidence="2">The sequence shown here is derived from an EMBL/GenBank/DDBJ whole genome shotgun (WGS) entry which is preliminary data.</text>
</comment>
<dbReference type="SMART" id="SM01126">
    <property type="entry name" value="DDE_Tnp_IS1595"/>
    <property type="match status" value="1"/>
</dbReference>
<evidence type="ECO:0000259" key="1">
    <source>
        <dbReference type="SMART" id="SM01126"/>
    </source>
</evidence>
<dbReference type="EMBL" id="SNRY01001057">
    <property type="protein sequence ID" value="KAA6333907.1"/>
    <property type="molecule type" value="Genomic_DNA"/>
</dbReference>
<proteinExistence type="predicted"/>
<protein>
    <recommendedName>
        <fullName evidence="1">ISXO2-like transposase domain-containing protein</fullName>
    </recommendedName>
</protein>
<accession>A0A5J4RJ29</accession>
<gene>
    <name evidence="2" type="ORF">EZS27_017734</name>
</gene>
<name>A0A5J4RJ29_9ZZZZ</name>
<dbReference type="InterPro" id="IPR024445">
    <property type="entry name" value="Tnp_ISXO2-like"/>
</dbReference>
<evidence type="ECO:0000313" key="2">
    <source>
        <dbReference type="EMBL" id="KAA6333907.1"/>
    </source>
</evidence>
<sequence length="306" mass="35631">MFVSIKKYSMEKKYKSLTIFEFQEQFKEDTDCLKYLSELKWKEGFVCSQCGHTHYCQAHGKPYGRQCTKCRHVESPMAGTLFHKCKFSLLKAFYIVYYVSGNKKGISSTELSRKLGLRQKTCWLFRQKVMRAMQSSGKYPLQGFVEVDETTAGGQEERVRGRKSINRKLMVLDIEHSGKGIGRMYGKVIPHASAKEIGGFMKAFTDKESKVKTDEWVSYKPLKGHFANLVQVPSGRKGENFSQMHRVIMGFKGWLRGMHHSVKYLQAYMDEYSYRFNRSTMKEGIFENLLRRMVLAEPCPYRIIRN</sequence>
<dbReference type="Pfam" id="PF12760">
    <property type="entry name" value="Zn_ribbon_IS1595"/>
    <property type="match status" value="1"/>
</dbReference>
<dbReference type="AlphaFoldDB" id="A0A5J4RJ29"/>
<dbReference type="InterPro" id="IPR024442">
    <property type="entry name" value="Transposase_Zn_ribbon"/>
</dbReference>
<reference evidence="2" key="1">
    <citation type="submission" date="2019-03" db="EMBL/GenBank/DDBJ databases">
        <title>Single cell metagenomics reveals metabolic interactions within the superorganism composed of flagellate Streblomastix strix and complex community of Bacteroidetes bacteria on its surface.</title>
        <authorList>
            <person name="Treitli S.C."/>
            <person name="Kolisko M."/>
            <person name="Husnik F."/>
            <person name="Keeling P."/>
            <person name="Hampl V."/>
        </authorList>
    </citation>
    <scope>NUCLEOTIDE SEQUENCE</scope>
    <source>
        <strain evidence="2">STM</strain>
    </source>
</reference>